<dbReference type="AlphaFoldDB" id="A0A5Y4TME2"/>
<protein>
    <submittedName>
        <fullName evidence="1">Phage polarity suppression protein</fullName>
    </submittedName>
</protein>
<accession>A0A5Y4TME2</accession>
<evidence type="ECO:0000313" key="1">
    <source>
        <dbReference type="EMBL" id="ECK2077365.1"/>
    </source>
</evidence>
<name>A0A5Y4TME2_SALER</name>
<evidence type="ECO:0000313" key="2">
    <source>
        <dbReference type="EMBL" id="ECK2080121.1"/>
    </source>
</evidence>
<organism evidence="1">
    <name type="scientific">Salmonella enterica</name>
    <name type="common">Salmonella choleraesuis</name>
    <dbReference type="NCBI Taxonomy" id="28901"/>
    <lineage>
        <taxon>Bacteria</taxon>
        <taxon>Pseudomonadati</taxon>
        <taxon>Pseudomonadota</taxon>
        <taxon>Gammaproteobacteria</taxon>
        <taxon>Enterobacterales</taxon>
        <taxon>Enterobacteriaceae</taxon>
        <taxon>Salmonella</taxon>
    </lineage>
</organism>
<sequence>MTTLTLQQACDACQTNKTAWL</sequence>
<gene>
    <name evidence="1" type="ORF">FQW02_08330</name>
    <name evidence="2" type="ORF">FQW02_22640</name>
</gene>
<dbReference type="EMBL" id="AAJAYB010000052">
    <property type="protein sequence ID" value="ECK2080121.1"/>
    <property type="molecule type" value="Genomic_DNA"/>
</dbReference>
<comment type="caution">
    <text evidence="1">The sequence shown here is derived from an EMBL/GenBank/DDBJ whole genome shotgun (WGS) entry which is preliminary data.</text>
</comment>
<proteinExistence type="predicted"/>
<dbReference type="EMBL" id="AAJAYB010000008">
    <property type="protein sequence ID" value="ECK2077365.1"/>
    <property type="molecule type" value="Genomic_DNA"/>
</dbReference>
<reference evidence="1" key="1">
    <citation type="submission" date="2019-07" db="EMBL/GenBank/DDBJ databases">
        <authorList>
            <consortium name="GenomeTrakr network: Whole genome sequencing for foodborne pathogen traceback"/>
        </authorList>
    </citation>
    <scope>NUCLEOTIDE SEQUENCE</scope>
    <source>
        <strain evidence="1">FDA00014504</strain>
    </source>
</reference>
<feature type="non-terminal residue" evidence="1">
    <location>
        <position position="21"/>
    </location>
</feature>